<evidence type="ECO:0000256" key="1">
    <source>
        <dbReference type="ARBA" id="ARBA00022729"/>
    </source>
</evidence>
<sequence length="309" mass="32725">MKKLYTLSFVLLASLSFGQTPIGLIGVNVPYIEDFSGMGATLTTYLPGWTAINISNGATLSMAVTNGVASTGNAYNVGAIGDEERAFGTLADATITPALGAVFQNNTGSTVSKISIQTRMEQWKESGNAGINETVAFYYSLDATSLSTGTWTPVSTLNLNEKLTLATTNSAVNGNLSANYTNMANIISGLNWANGANLWIKWVDTNDSGTNGMYAIDNFIISVNQVLGVKQNTIAGLNMYPNPVSKGTLYITSNSSEAKSVSVFDLLGKQVLNTKTSNSTVNVSSLRAGSYIVKITEEGKTDTKKLIIE</sequence>
<dbReference type="EMBL" id="PQVG01000003">
    <property type="protein sequence ID" value="POY40217.1"/>
    <property type="molecule type" value="Genomic_DNA"/>
</dbReference>
<protein>
    <recommendedName>
        <fullName evidence="2">Secretion system C-terminal sorting domain-containing protein</fullName>
    </recommendedName>
</protein>
<evidence type="ECO:0000313" key="3">
    <source>
        <dbReference type="EMBL" id="POY40217.1"/>
    </source>
</evidence>
<dbReference type="Pfam" id="PF18962">
    <property type="entry name" value="Por_Secre_tail"/>
    <property type="match status" value="1"/>
</dbReference>
<dbReference type="OrthoDB" id="1056765at2"/>
<dbReference type="InterPro" id="IPR026444">
    <property type="entry name" value="Secre_tail"/>
</dbReference>
<feature type="domain" description="Secretion system C-terminal sorting" evidence="2">
    <location>
        <begin position="239"/>
        <end position="308"/>
    </location>
</feature>
<accession>A0A2S5ADC7</accession>
<dbReference type="AlphaFoldDB" id="A0A2S5ADC7"/>
<dbReference type="NCBIfam" id="TIGR04183">
    <property type="entry name" value="Por_Secre_tail"/>
    <property type="match status" value="1"/>
</dbReference>
<dbReference type="RefSeq" id="WP_103805279.1">
    <property type="nucleotide sequence ID" value="NZ_PQVG01000003.1"/>
</dbReference>
<organism evidence="3 4">
    <name type="scientific">Flavobacterium alvei</name>
    <dbReference type="NCBI Taxonomy" id="2080416"/>
    <lineage>
        <taxon>Bacteria</taxon>
        <taxon>Pseudomonadati</taxon>
        <taxon>Bacteroidota</taxon>
        <taxon>Flavobacteriia</taxon>
        <taxon>Flavobacteriales</taxon>
        <taxon>Flavobacteriaceae</taxon>
        <taxon>Flavobacterium</taxon>
    </lineage>
</organism>
<evidence type="ECO:0000313" key="4">
    <source>
        <dbReference type="Proteomes" id="UP000237310"/>
    </source>
</evidence>
<dbReference type="Proteomes" id="UP000237310">
    <property type="component" value="Unassembled WGS sequence"/>
</dbReference>
<name>A0A2S5ADC7_9FLAO</name>
<evidence type="ECO:0000259" key="2">
    <source>
        <dbReference type="Pfam" id="PF18962"/>
    </source>
</evidence>
<gene>
    <name evidence="3" type="ORF">C3L50_06110</name>
</gene>
<proteinExistence type="predicted"/>
<reference evidence="3 4" key="1">
    <citation type="submission" date="2018-01" db="EMBL/GenBank/DDBJ databases">
        <authorList>
            <person name="Gaut B.S."/>
            <person name="Morton B.R."/>
            <person name="Clegg M.T."/>
            <person name="Duvall M.R."/>
        </authorList>
    </citation>
    <scope>NUCLEOTIDE SEQUENCE [LARGE SCALE GENOMIC DNA]</scope>
    <source>
        <strain evidence="3 4">HR-AY</strain>
    </source>
</reference>
<keyword evidence="4" id="KW-1185">Reference proteome</keyword>
<keyword evidence="1" id="KW-0732">Signal</keyword>
<comment type="caution">
    <text evidence="3">The sequence shown here is derived from an EMBL/GenBank/DDBJ whole genome shotgun (WGS) entry which is preliminary data.</text>
</comment>